<evidence type="ECO:0000259" key="9">
    <source>
        <dbReference type="PROSITE" id="PS50867"/>
    </source>
</evidence>
<evidence type="ECO:0000256" key="7">
    <source>
        <dbReference type="ARBA" id="ARBA00022833"/>
    </source>
</evidence>
<dbReference type="Proteomes" id="UP000663829">
    <property type="component" value="Unassembled WGS sequence"/>
</dbReference>
<evidence type="ECO:0000313" key="15">
    <source>
        <dbReference type="Proteomes" id="UP000663829"/>
    </source>
</evidence>
<dbReference type="GO" id="GO:0005634">
    <property type="term" value="C:nucleus"/>
    <property type="evidence" value="ECO:0007669"/>
    <property type="project" value="InterPro"/>
</dbReference>
<reference evidence="11" key="1">
    <citation type="submission" date="2021-02" db="EMBL/GenBank/DDBJ databases">
        <authorList>
            <person name="Nowell W R."/>
        </authorList>
    </citation>
    <scope>NUCLEOTIDE SEQUENCE</scope>
</reference>
<dbReference type="AlphaFoldDB" id="A0A813ZKZ2"/>
<evidence type="ECO:0000256" key="2">
    <source>
        <dbReference type="ARBA" id="ARBA00022454"/>
    </source>
</evidence>
<dbReference type="SMART" id="SM00317">
    <property type="entry name" value="SET"/>
    <property type="match status" value="1"/>
</dbReference>
<dbReference type="GO" id="GO:0008270">
    <property type="term" value="F:zinc ion binding"/>
    <property type="evidence" value="ECO:0007669"/>
    <property type="project" value="InterPro"/>
</dbReference>
<evidence type="ECO:0000313" key="14">
    <source>
        <dbReference type="EMBL" id="CAF3813062.1"/>
    </source>
</evidence>
<dbReference type="InterPro" id="IPR046341">
    <property type="entry name" value="SET_dom_sf"/>
</dbReference>
<gene>
    <name evidence="11" type="ORF">GPM918_LOCUS8576</name>
    <name evidence="12" type="ORF">OVA965_LOCUS16678</name>
    <name evidence="13" type="ORF">SRO942_LOCUS8576</name>
    <name evidence="14" type="ORF">TMI583_LOCUS16688</name>
</gene>
<evidence type="ECO:0000256" key="5">
    <source>
        <dbReference type="ARBA" id="ARBA00022691"/>
    </source>
</evidence>
<dbReference type="SUPFAM" id="SSF82199">
    <property type="entry name" value="SET domain"/>
    <property type="match status" value="1"/>
</dbReference>
<feature type="domain" description="SET" evidence="8">
    <location>
        <begin position="110"/>
        <end position="232"/>
    </location>
</feature>
<dbReference type="Proteomes" id="UP000677228">
    <property type="component" value="Unassembled WGS sequence"/>
</dbReference>
<keyword evidence="15" id="KW-1185">Reference proteome</keyword>
<dbReference type="EMBL" id="CAJNOK010007799">
    <property type="protein sequence ID" value="CAF1044991.1"/>
    <property type="molecule type" value="Genomic_DNA"/>
</dbReference>
<keyword evidence="7" id="KW-0862">Zinc</keyword>
<dbReference type="OrthoDB" id="616263at2759"/>
<dbReference type="GO" id="GO:0005694">
    <property type="term" value="C:chromosome"/>
    <property type="evidence" value="ECO:0007669"/>
    <property type="project" value="UniProtKB-SubCell"/>
</dbReference>
<dbReference type="EMBL" id="CAJNOQ010001508">
    <property type="protein sequence ID" value="CAF0899849.1"/>
    <property type="molecule type" value="Genomic_DNA"/>
</dbReference>
<evidence type="ECO:0000256" key="3">
    <source>
        <dbReference type="ARBA" id="ARBA00022603"/>
    </source>
</evidence>
<dbReference type="PANTHER" id="PTHR46223">
    <property type="entry name" value="HISTONE-LYSINE N-METHYLTRANSFERASE SUV39H"/>
    <property type="match status" value="1"/>
</dbReference>
<dbReference type="Proteomes" id="UP000681722">
    <property type="component" value="Unassembled WGS sequence"/>
</dbReference>
<evidence type="ECO:0000313" key="13">
    <source>
        <dbReference type="EMBL" id="CAF3682525.1"/>
    </source>
</evidence>
<dbReference type="InterPro" id="IPR007728">
    <property type="entry name" value="Pre-SET_dom"/>
</dbReference>
<evidence type="ECO:0000256" key="4">
    <source>
        <dbReference type="ARBA" id="ARBA00022679"/>
    </source>
</evidence>
<dbReference type="PROSITE" id="PS50280">
    <property type="entry name" value="SET"/>
    <property type="match status" value="1"/>
</dbReference>
<dbReference type="Proteomes" id="UP000682733">
    <property type="component" value="Unassembled WGS sequence"/>
</dbReference>
<dbReference type="EMBL" id="CAJOBC010001508">
    <property type="protein sequence ID" value="CAF3682525.1"/>
    <property type="molecule type" value="Genomic_DNA"/>
</dbReference>
<protein>
    <submittedName>
        <fullName evidence="11">Uncharacterized protein</fullName>
    </submittedName>
</protein>
<name>A0A813ZKZ2_9BILA</name>
<dbReference type="GO" id="GO:0042054">
    <property type="term" value="F:histone methyltransferase activity"/>
    <property type="evidence" value="ECO:0007669"/>
    <property type="project" value="InterPro"/>
</dbReference>
<comment type="subcellular location">
    <subcellularLocation>
        <location evidence="1">Chromosome</location>
    </subcellularLocation>
</comment>
<organism evidence="11 15">
    <name type="scientific">Didymodactylos carnosus</name>
    <dbReference type="NCBI Taxonomy" id="1234261"/>
    <lineage>
        <taxon>Eukaryota</taxon>
        <taxon>Metazoa</taxon>
        <taxon>Spiralia</taxon>
        <taxon>Gnathifera</taxon>
        <taxon>Rotifera</taxon>
        <taxon>Eurotatoria</taxon>
        <taxon>Bdelloidea</taxon>
        <taxon>Philodinida</taxon>
        <taxon>Philodinidae</taxon>
        <taxon>Didymodactylos</taxon>
    </lineage>
</organism>
<dbReference type="PROSITE" id="PS50867">
    <property type="entry name" value="PRE_SET"/>
    <property type="match status" value="1"/>
</dbReference>
<evidence type="ECO:0000256" key="1">
    <source>
        <dbReference type="ARBA" id="ARBA00004286"/>
    </source>
</evidence>
<dbReference type="GO" id="GO:0032259">
    <property type="term" value="P:methylation"/>
    <property type="evidence" value="ECO:0007669"/>
    <property type="project" value="UniProtKB-KW"/>
</dbReference>
<evidence type="ECO:0000259" key="10">
    <source>
        <dbReference type="PROSITE" id="PS50868"/>
    </source>
</evidence>
<dbReference type="InterPro" id="IPR003616">
    <property type="entry name" value="Post-SET_dom"/>
</dbReference>
<feature type="domain" description="Pre-SET" evidence="9">
    <location>
        <begin position="44"/>
        <end position="103"/>
    </location>
</feature>
<accession>A0A813ZKZ2</accession>
<evidence type="ECO:0000313" key="11">
    <source>
        <dbReference type="EMBL" id="CAF0899849.1"/>
    </source>
</evidence>
<dbReference type="PANTHER" id="PTHR46223:SF3">
    <property type="entry name" value="HISTONE-LYSINE N-METHYLTRANSFERASE SET-23"/>
    <property type="match status" value="1"/>
</dbReference>
<sequence length="263" mass="29972">MTSKSTIEEQTLAAAAVDKHLFVYIYSPIMSSGCERELDDEQYEGCLCIDKECSSNCSCVARFGRNYDSSHCLILNKLNPIFECNSECNCDVEKCSNRLTQQDSSYKFESDMEIFAVEGKGYGVRCQKAIDIEGTFIGLYLGEILTINEAKQRSTAANYEHNYLLLYTEHNLIESKTYIDARHYGNWTRFINHSCDPNLELVPIRIDNNLPCIAFFTSRPISANEELSYSYGFQHDDQHDKSFKKCLCSSVKCKGFLPFLADI</sequence>
<feature type="domain" description="Post-SET" evidence="10">
    <location>
        <begin position="242"/>
        <end position="258"/>
    </location>
</feature>
<evidence type="ECO:0000259" key="8">
    <source>
        <dbReference type="PROSITE" id="PS50280"/>
    </source>
</evidence>
<keyword evidence="5" id="KW-0949">S-adenosyl-L-methionine</keyword>
<keyword evidence="4" id="KW-0808">Transferase</keyword>
<dbReference type="Pfam" id="PF00856">
    <property type="entry name" value="SET"/>
    <property type="match status" value="1"/>
</dbReference>
<dbReference type="PROSITE" id="PS51257">
    <property type="entry name" value="PROKAR_LIPOPROTEIN"/>
    <property type="match status" value="1"/>
</dbReference>
<keyword evidence="3" id="KW-0489">Methyltransferase</keyword>
<dbReference type="Pfam" id="PF05033">
    <property type="entry name" value="Pre-SET"/>
    <property type="match status" value="1"/>
</dbReference>
<dbReference type="InterPro" id="IPR050973">
    <property type="entry name" value="H3K9_Histone-Lys_N-MTase"/>
</dbReference>
<dbReference type="Gene3D" id="2.170.270.10">
    <property type="entry name" value="SET domain"/>
    <property type="match status" value="1"/>
</dbReference>
<evidence type="ECO:0000313" key="12">
    <source>
        <dbReference type="EMBL" id="CAF1044991.1"/>
    </source>
</evidence>
<dbReference type="InterPro" id="IPR001214">
    <property type="entry name" value="SET_dom"/>
</dbReference>
<dbReference type="PROSITE" id="PS50868">
    <property type="entry name" value="POST_SET"/>
    <property type="match status" value="1"/>
</dbReference>
<keyword evidence="2" id="KW-0158">Chromosome</keyword>
<keyword evidence="6" id="KW-0479">Metal-binding</keyword>
<proteinExistence type="predicted"/>
<evidence type="ECO:0000256" key="6">
    <source>
        <dbReference type="ARBA" id="ARBA00022723"/>
    </source>
</evidence>
<dbReference type="EMBL" id="CAJOBA010007811">
    <property type="protein sequence ID" value="CAF3813062.1"/>
    <property type="molecule type" value="Genomic_DNA"/>
</dbReference>
<comment type="caution">
    <text evidence="11">The sequence shown here is derived from an EMBL/GenBank/DDBJ whole genome shotgun (WGS) entry which is preliminary data.</text>
</comment>